<comment type="caution">
    <text evidence="8">The sequence shown here is derived from an EMBL/GenBank/DDBJ whole genome shotgun (WGS) entry which is preliminary data.</text>
</comment>
<dbReference type="SUPFAM" id="SSF56601">
    <property type="entry name" value="beta-lactamase/transpeptidase-like"/>
    <property type="match status" value="1"/>
</dbReference>
<keyword evidence="5 6" id="KW-0046">Antibiotic resistance</keyword>
<dbReference type="InterPro" id="IPR012338">
    <property type="entry name" value="Beta-lactam/transpept-like"/>
</dbReference>
<dbReference type="GO" id="GO:0046677">
    <property type="term" value="P:response to antibiotic"/>
    <property type="evidence" value="ECO:0007669"/>
    <property type="project" value="UniProtKB-UniRule"/>
</dbReference>
<dbReference type="PRINTS" id="PR00118">
    <property type="entry name" value="BLACTAMASEA"/>
</dbReference>
<dbReference type="EMBL" id="JAHESF010000002">
    <property type="protein sequence ID" value="MBT1695594.1"/>
    <property type="molecule type" value="Genomic_DNA"/>
</dbReference>
<evidence type="ECO:0000256" key="4">
    <source>
        <dbReference type="ARBA" id="ARBA00022801"/>
    </source>
</evidence>
<dbReference type="PANTHER" id="PTHR35333:SF3">
    <property type="entry name" value="BETA-LACTAMASE-TYPE TRANSPEPTIDASE FOLD CONTAINING PROTEIN"/>
    <property type="match status" value="1"/>
</dbReference>
<sequence>MHRITYLISIIIILIAKSGHAQKDQLRKELRQVASSISGSVGVAIKHLENNDTVSVNGRSHFPMQSVYKFPLALAILDQVDKGKLSLEQKVHMSKDDYFPTWSPLMKKYPDANVDVPLSEILYFTAAQSDNAGCDILFSMLGGPAAADRYIHGLGVKDIAIINTERELHQSWNVQFDNWSTPVAMTQLLEIFHEGNILSKQSHDFLWKAMLEVPMGGKRIKGLLPQGTVVAHRTGTGARNDKGIAGAVNNTGIMVLPDGKHIAITVYVTQASEEDSKLEEVIAKIARRVYDYYEGGELRSKE</sequence>
<dbReference type="Pfam" id="PF13354">
    <property type="entry name" value="Beta-lactamase2"/>
    <property type="match status" value="1"/>
</dbReference>
<dbReference type="Proteomes" id="UP001319200">
    <property type="component" value="Unassembled WGS sequence"/>
</dbReference>
<evidence type="ECO:0000256" key="6">
    <source>
        <dbReference type="RuleBase" id="RU361140"/>
    </source>
</evidence>
<feature type="domain" description="Beta-lactamase class A catalytic" evidence="7">
    <location>
        <begin position="42"/>
        <end position="267"/>
    </location>
</feature>
<evidence type="ECO:0000259" key="7">
    <source>
        <dbReference type="Pfam" id="PF13354"/>
    </source>
</evidence>
<evidence type="ECO:0000256" key="3">
    <source>
        <dbReference type="ARBA" id="ARBA00012865"/>
    </source>
</evidence>
<proteinExistence type="inferred from homology"/>
<evidence type="ECO:0000256" key="1">
    <source>
        <dbReference type="ARBA" id="ARBA00001526"/>
    </source>
</evidence>
<dbReference type="InterPro" id="IPR045155">
    <property type="entry name" value="Beta-lactam_cat"/>
</dbReference>
<evidence type="ECO:0000313" key="9">
    <source>
        <dbReference type="Proteomes" id="UP001319200"/>
    </source>
</evidence>
<accession>A0AAP2DKL3</accession>
<gene>
    <name evidence="8" type="primary">bla</name>
    <name evidence="8" type="ORF">KK083_01820</name>
</gene>
<protein>
    <recommendedName>
        <fullName evidence="3 6">Beta-lactamase</fullName>
        <ecNumber evidence="3 6">3.5.2.6</ecNumber>
    </recommendedName>
</protein>
<dbReference type="Gene3D" id="3.40.710.10">
    <property type="entry name" value="DD-peptidase/beta-lactamase superfamily"/>
    <property type="match status" value="1"/>
</dbReference>
<dbReference type="InterPro" id="IPR000871">
    <property type="entry name" value="Beta-lactam_class-A"/>
</dbReference>
<dbReference type="GO" id="GO:0030655">
    <property type="term" value="P:beta-lactam antibiotic catabolic process"/>
    <property type="evidence" value="ECO:0007669"/>
    <property type="project" value="InterPro"/>
</dbReference>
<comment type="catalytic activity">
    <reaction evidence="1 6">
        <text>a beta-lactam + H2O = a substituted beta-amino acid</text>
        <dbReference type="Rhea" id="RHEA:20401"/>
        <dbReference type="ChEBI" id="CHEBI:15377"/>
        <dbReference type="ChEBI" id="CHEBI:35627"/>
        <dbReference type="ChEBI" id="CHEBI:140347"/>
        <dbReference type="EC" id="3.5.2.6"/>
    </reaction>
</comment>
<organism evidence="8 9">
    <name type="scientific">Chryseosolibacter histidini</name>
    <dbReference type="NCBI Taxonomy" id="2782349"/>
    <lineage>
        <taxon>Bacteria</taxon>
        <taxon>Pseudomonadati</taxon>
        <taxon>Bacteroidota</taxon>
        <taxon>Cytophagia</taxon>
        <taxon>Cytophagales</taxon>
        <taxon>Chryseotaleaceae</taxon>
        <taxon>Chryseosolibacter</taxon>
    </lineage>
</organism>
<comment type="similarity">
    <text evidence="2 6">Belongs to the class-A beta-lactamase family.</text>
</comment>
<evidence type="ECO:0000256" key="2">
    <source>
        <dbReference type="ARBA" id="ARBA00009009"/>
    </source>
</evidence>
<dbReference type="EC" id="3.5.2.6" evidence="3 6"/>
<name>A0AAP2DKL3_9BACT</name>
<dbReference type="PANTHER" id="PTHR35333">
    <property type="entry name" value="BETA-LACTAMASE"/>
    <property type="match status" value="1"/>
</dbReference>
<dbReference type="NCBIfam" id="NF033103">
    <property type="entry name" value="bla_class_A"/>
    <property type="match status" value="1"/>
</dbReference>
<dbReference type="AlphaFoldDB" id="A0AAP2DKL3"/>
<evidence type="ECO:0000256" key="5">
    <source>
        <dbReference type="ARBA" id="ARBA00023251"/>
    </source>
</evidence>
<dbReference type="GO" id="GO:0008800">
    <property type="term" value="F:beta-lactamase activity"/>
    <property type="evidence" value="ECO:0007669"/>
    <property type="project" value="UniProtKB-UniRule"/>
</dbReference>
<reference evidence="8 9" key="1">
    <citation type="submission" date="2021-05" db="EMBL/GenBank/DDBJ databases">
        <title>A Polyphasic approach of four new species of the genus Ohtaekwangia: Ohtaekwangia histidinii sp. nov., Ohtaekwangia cretensis sp. nov., Ohtaekwangia indiensis sp. nov., Ohtaekwangia reichenbachii sp. nov. from diverse environment.</title>
        <authorList>
            <person name="Octaviana S."/>
        </authorList>
    </citation>
    <scope>NUCLEOTIDE SEQUENCE [LARGE SCALE GENOMIC DNA]</scope>
    <source>
        <strain evidence="8 9">PWU4</strain>
    </source>
</reference>
<evidence type="ECO:0000313" key="8">
    <source>
        <dbReference type="EMBL" id="MBT1695594.1"/>
    </source>
</evidence>
<dbReference type="PROSITE" id="PS00146">
    <property type="entry name" value="BETA_LACTAMASE_A"/>
    <property type="match status" value="1"/>
</dbReference>
<dbReference type="RefSeq" id="WP_254160078.1">
    <property type="nucleotide sequence ID" value="NZ_JAHESF010000002.1"/>
</dbReference>
<keyword evidence="9" id="KW-1185">Reference proteome</keyword>
<dbReference type="InterPro" id="IPR023650">
    <property type="entry name" value="Beta-lactam_class-A_AS"/>
</dbReference>
<keyword evidence="4 6" id="KW-0378">Hydrolase</keyword>
<dbReference type="NCBIfam" id="NF012099">
    <property type="entry name" value="SubclassA2"/>
    <property type="match status" value="1"/>
</dbReference>